<reference evidence="4 5" key="1">
    <citation type="submission" date="2021-05" db="EMBL/GenBank/DDBJ databases">
        <title>A Polyphasic approach of four new species of the genus Ohtaekwangia: Ohtaekwangia histidinii sp. nov., Ohtaekwangia cretensis sp. nov., Ohtaekwangia indiensis sp. nov., Ohtaekwangia reichenbachii sp. nov. from diverse environment.</title>
        <authorList>
            <person name="Octaviana S."/>
        </authorList>
    </citation>
    <scope>NUCLEOTIDE SEQUENCE [LARGE SCALE GENOMIC DNA]</scope>
    <source>
        <strain evidence="4 5">PWU20</strain>
    </source>
</reference>
<name>A0ABS5VU33_9BACT</name>
<dbReference type="NCBIfam" id="NF003843">
    <property type="entry name" value="PRK05422.1"/>
    <property type="match status" value="1"/>
</dbReference>
<dbReference type="NCBIfam" id="TIGR00086">
    <property type="entry name" value="smpB"/>
    <property type="match status" value="1"/>
</dbReference>
<organism evidence="4 5">
    <name type="scientific">Chryseosolibacter indicus</name>
    <dbReference type="NCBI Taxonomy" id="2782351"/>
    <lineage>
        <taxon>Bacteria</taxon>
        <taxon>Pseudomonadati</taxon>
        <taxon>Bacteroidota</taxon>
        <taxon>Cytophagia</taxon>
        <taxon>Cytophagales</taxon>
        <taxon>Chryseotaleaceae</taxon>
        <taxon>Chryseosolibacter</taxon>
    </lineage>
</organism>
<evidence type="ECO:0000256" key="1">
    <source>
        <dbReference type="ARBA" id="ARBA00022490"/>
    </source>
</evidence>
<comment type="caution">
    <text evidence="4">The sequence shown here is derived from an EMBL/GenBank/DDBJ whole genome shotgun (WGS) entry which is preliminary data.</text>
</comment>
<keyword evidence="1 3" id="KW-0963">Cytoplasm</keyword>
<dbReference type="PROSITE" id="PS01317">
    <property type="entry name" value="SSRP"/>
    <property type="match status" value="1"/>
</dbReference>
<comment type="subcellular location">
    <subcellularLocation>
        <location evidence="3">Cytoplasm</location>
    </subcellularLocation>
    <text evidence="3">The tmRNA-SmpB complex associates with stalled 70S ribosomes.</text>
</comment>
<keyword evidence="5" id="KW-1185">Reference proteome</keyword>
<dbReference type="Proteomes" id="UP000772618">
    <property type="component" value="Unassembled WGS sequence"/>
</dbReference>
<proteinExistence type="inferred from homology"/>
<dbReference type="SUPFAM" id="SSF74982">
    <property type="entry name" value="Small protein B (SmpB)"/>
    <property type="match status" value="1"/>
</dbReference>
<dbReference type="InterPro" id="IPR020081">
    <property type="entry name" value="SsrA-bd_prot_CS"/>
</dbReference>
<dbReference type="HAMAP" id="MF_00023">
    <property type="entry name" value="SmpB"/>
    <property type="match status" value="1"/>
</dbReference>
<dbReference type="Gene3D" id="2.40.280.10">
    <property type="match status" value="1"/>
</dbReference>
<dbReference type="InterPro" id="IPR000037">
    <property type="entry name" value="SsrA-bd_prot"/>
</dbReference>
<dbReference type="RefSeq" id="WP_254153462.1">
    <property type="nucleotide sequence ID" value="NZ_JAHESD010000016.1"/>
</dbReference>
<dbReference type="PANTHER" id="PTHR30308">
    <property type="entry name" value="TMRNA-BINDING COMPONENT OF TRANS-TRANSLATION TAGGING COMPLEX"/>
    <property type="match status" value="1"/>
</dbReference>
<dbReference type="EMBL" id="JAHESD010000016">
    <property type="protein sequence ID" value="MBT1703501.1"/>
    <property type="molecule type" value="Genomic_DNA"/>
</dbReference>
<sequence>MSKQRFSNDINIRNRQASFEYELLDKYVSGIVLTGTEIKSIREGKVNLQDGYCYFSAAGELFIKNVNITPYAQGTHYNHEATRERKLLLKRVELKKLQSKIEEKGLTLVPVRLFVNDRGFAKMEIALARGKKTHDKRQSIKEREAKRELNRIKL</sequence>
<comment type="similarity">
    <text evidence="3">Belongs to the SmpB family.</text>
</comment>
<evidence type="ECO:0000313" key="4">
    <source>
        <dbReference type="EMBL" id="MBT1703501.1"/>
    </source>
</evidence>
<protein>
    <recommendedName>
        <fullName evidence="3">SsrA-binding protein</fullName>
    </recommendedName>
    <alternativeName>
        <fullName evidence="3">Small protein B</fullName>
    </alternativeName>
</protein>
<evidence type="ECO:0000256" key="2">
    <source>
        <dbReference type="ARBA" id="ARBA00022884"/>
    </source>
</evidence>
<evidence type="ECO:0000256" key="3">
    <source>
        <dbReference type="HAMAP-Rule" id="MF_00023"/>
    </source>
</evidence>
<keyword evidence="2 3" id="KW-0694">RNA-binding</keyword>
<comment type="function">
    <text evidence="3">Required for rescue of stalled ribosomes mediated by trans-translation. Binds to transfer-messenger RNA (tmRNA), required for stable association of tmRNA with ribosomes. tmRNA and SmpB together mimic tRNA shape, replacing the anticodon stem-loop with SmpB. tmRNA is encoded by the ssrA gene; the 2 termini fold to resemble tRNA(Ala) and it encodes a 'tag peptide', a short internal open reading frame. During trans-translation Ala-aminoacylated tmRNA acts like a tRNA, entering the A-site of stalled ribosomes, displacing the stalled mRNA. The ribosome then switches to translate the ORF on the tmRNA; the nascent peptide is terminated with the 'tag peptide' encoded by the tmRNA and targeted for degradation. The ribosome is freed to recommence translation, which seems to be the essential function of trans-translation.</text>
</comment>
<accession>A0ABS5VU33</accession>
<evidence type="ECO:0000313" key="5">
    <source>
        <dbReference type="Proteomes" id="UP000772618"/>
    </source>
</evidence>
<dbReference type="PANTHER" id="PTHR30308:SF2">
    <property type="entry name" value="SSRA-BINDING PROTEIN"/>
    <property type="match status" value="1"/>
</dbReference>
<dbReference type="InterPro" id="IPR023620">
    <property type="entry name" value="SmpB"/>
</dbReference>
<gene>
    <name evidence="3 4" type="primary">smpB</name>
    <name evidence="4" type="ORF">KK060_09440</name>
</gene>
<dbReference type="Pfam" id="PF01668">
    <property type="entry name" value="SmpB"/>
    <property type="match status" value="1"/>
</dbReference>